<reference evidence="2 3" key="1">
    <citation type="journal article" date="2020" name="Microb. Ecol.">
        <title>Ecogenomics of the Marine Benthic Filamentous Cyanobacterium Adonisia.</title>
        <authorList>
            <person name="Walter J.M."/>
            <person name="Coutinho F.H."/>
            <person name="Leomil L."/>
            <person name="Hargreaves P.I."/>
            <person name="Campeao M.E."/>
            <person name="Vieira V.V."/>
            <person name="Silva B.S."/>
            <person name="Fistarol G.O."/>
            <person name="Salomon P.S."/>
            <person name="Sawabe T."/>
            <person name="Mino S."/>
            <person name="Hosokawa M."/>
            <person name="Miyashita H."/>
            <person name="Maruyama F."/>
            <person name="van Verk M.C."/>
            <person name="Dutilh B.E."/>
            <person name="Thompson C.C."/>
            <person name="Thompson F.L."/>
        </authorList>
    </citation>
    <scope>NUCLEOTIDE SEQUENCE [LARGE SCALE GENOMIC DNA]</scope>
    <source>
        <strain evidence="2 3">CCMR0082</strain>
    </source>
</reference>
<dbReference type="AlphaFoldDB" id="A0A6M0S9H9"/>
<feature type="domain" description="TIR" evidence="1">
    <location>
        <begin position="5"/>
        <end position="145"/>
    </location>
</feature>
<dbReference type="InterPro" id="IPR005532">
    <property type="entry name" value="SUMF_dom"/>
</dbReference>
<proteinExistence type="predicted"/>
<dbReference type="PROSITE" id="PS50104">
    <property type="entry name" value="TIR"/>
    <property type="match status" value="1"/>
</dbReference>
<dbReference type="GO" id="GO:0120147">
    <property type="term" value="F:formylglycine-generating oxidase activity"/>
    <property type="evidence" value="ECO:0007669"/>
    <property type="project" value="TreeGrafter"/>
</dbReference>
<name>A0A6M0S9H9_9CYAN</name>
<dbReference type="InterPro" id="IPR000157">
    <property type="entry name" value="TIR_dom"/>
</dbReference>
<dbReference type="SUPFAM" id="SSF52200">
    <property type="entry name" value="Toll/Interleukin receptor TIR domain"/>
    <property type="match status" value="1"/>
</dbReference>
<dbReference type="InterPro" id="IPR016187">
    <property type="entry name" value="CTDL_fold"/>
</dbReference>
<sequence>MPNQSLNRIFLAHASEDKPIMRHLYESLKQRGYHPWLDEKDLIPGQEWRVEIPKVIRNSSIFVACLSSRSVTKDGYIQREFRMALNECANKPPGTIYLIPIRLDDCIIPDLRQNELGVNLRDYQWLNYFESDGFEKLISAIQYQFSDPNAPTSPYHDLSIEYVKADACSNKTVKLLGQVNYHSENLDDEVTLDMIQIPGGNFMMGSSETEKGRSSAESPLHQVNISEFMMGKYPVTQQQWQIIAALPKIERDISPVPSIFKGSFCPIVRISWYDTQEFCARLSNLTGQTYRLPSEAEWEYACRAGTEEPFYFGETITKDLANCARNEIGTTNVSQYPPNAFGLYSMHGNVLEWCQDTWHDNYDAAPTDGSAWLGSYQDERVSRGGSYGHSPCYCRSASRHRHKAIFLNNNIGFRVCYSTF</sequence>
<dbReference type="EMBL" id="QZCE01000002">
    <property type="protein sequence ID" value="NEZ65135.1"/>
    <property type="molecule type" value="Genomic_DNA"/>
</dbReference>
<evidence type="ECO:0000313" key="3">
    <source>
        <dbReference type="Proteomes" id="UP000473574"/>
    </source>
</evidence>
<dbReference type="InterPro" id="IPR051043">
    <property type="entry name" value="Sulfatase_Mod_Factor_Kinase"/>
</dbReference>
<evidence type="ECO:0000259" key="1">
    <source>
        <dbReference type="PROSITE" id="PS50104"/>
    </source>
</evidence>
<dbReference type="SUPFAM" id="SSF56436">
    <property type="entry name" value="C-type lectin-like"/>
    <property type="match status" value="1"/>
</dbReference>
<dbReference type="Gene3D" id="3.40.50.10140">
    <property type="entry name" value="Toll/interleukin-1 receptor homology (TIR) domain"/>
    <property type="match status" value="1"/>
</dbReference>
<dbReference type="SMART" id="SM00255">
    <property type="entry name" value="TIR"/>
    <property type="match status" value="1"/>
</dbReference>
<comment type="caution">
    <text evidence="2">The sequence shown here is derived from an EMBL/GenBank/DDBJ whole genome shotgun (WGS) entry which is preliminary data.</text>
</comment>
<dbReference type="GO" id="GO:0007165">
    <property type="term" value="P:signal transduction"/>
    <property type="evidence" value="ECO:0007669"/>
    <property type="project" value="InterPro"/>
</dbReference>
<dbReference type="RefSeq" id="WP_163665984.1">
    <property type="nucleotide sequence ID" value="NZ_QZCE01000002.1"/>
</dbReference>
<organism evidence="2 3">
    <name type="scientific">Adonisia turfae CCMR0082</name>
    <dbReference type="NCBI Taxonomy" id="2304604"/>
    <lineage>
        <taxon>Bacteria</taxon>
        <taxon>Bacillati</taxon>
        <taxon>Cyanobacteriota</taxon>
        <taxon>Adonisia</taxon>
        <taxon>Adonisia turfae</taxon>
    </lineage>
</organism>
<dbReference type="Pfam" id="PF03781">
    <property type="entry name" value="FGE-sulfatase"/>
    <property type="match status" value="1"/>
</dbReference>
<dbReference type="PANTHER" id="PTHR23150">
    <property type="entry name" value="SULFATASE MODIFYING FACTOR 1, 2"/>
    <property type="match status" value="1"/>
</dbReference>
<dbReference type="Gene3D" id="3.90.1580.10">
    <property type="entry name" value="paralog of FGE (formylglycine-generating enzyme)"/>
    <property type="match status" value="1"/>
</dbReference>
<accession>A0A6M0S9H9</accession>
<dbReference type="InterPro" id="IPR042095">
    <property type="entry name" value="SUMF_sf"/>
</dbReference>
<protein>
    <submittedName>
        <fullName evidence="2">TIR domain-containing protein</fullName>
    </submittedName>
</protein>
<dbReference type="InterPro" id="IPR035897">
    <property type="entry name" value="Toll_tir_struct_dom_sf"/>
</dbReference>
<evidence type="ECO:0000313" key="2">
    <source>
        <dbReference type="EMBL" id="NEZ65135.1"/>
    </source>
</evidence>
<dbReference type="PANTHER" id="PTHR23150:SF35">
    <property type="entry name" value="BLL6746 PROTEIN"/>
    <property type="match status" value="1"/>
</dbReference>
<dbReference type="Pfam" id="PF13676">
    <property type="entry name" value="TIR_2"/>
    <property type="match status" value="1"/>
</dbReference>
<gene>
    <name evidence="2" type="ORF">D0962_20545</name>
</gene>
<dbReference type="Proteomes" id="UP000473574">
    <property type="component" value="Unassembled WGS sequence"/>
</dbReference>